<dbReference type="InParanoid" id="E4WQD7"/>
<feature type="region of interest" description="Disordered" evidence="1">
    <location>
        <begin position="1398"/>
        <end position="1419"/>
    </location>
</feature>
<feature type="compositionally biased region" description="Polar residues" evidence="1">
    <location>
        <begin position="662"/>
        <end position="672"/>
    </location>
</feature>
<proteinExistence type="predicted"/>
<gene>
    <name evidence="2" type="ORF">GSOID_T00000886001</name>
</gene>
<dbReference type="Proteomes" id="UP000001307">
    <property type="component" value="Unassembled WGS sequence"/>
</dbReference>
<sequence>MHRHTKSFKQGRTLTNGFRAATFELQAALQPGRHIQYEDVANAESQFIEAEQDQEWLRTLQRERLPDTAISPETTILTPRDLIYGPPPPAQDGPGAAEPHGEQGGYETEWSESSEQYGMNASVTARTSGQSGINIVNQGSPVLGLLPYRHSNPVLVPRRGEEKQEGILMRPFLIPHQYQMYRTAWEFNGCARSFWRVGVPYSETESIAKASAIGSHQLADFDSGILQRFDAVTSRLKLEHNWNQKEMDQVRSKIEQMLESFNPGSIYFRHDLMEISSYVRNAAKYSNIVGFSALSGKVTLKQIEGGQAKARANKPENLQSLVYRLSRFDIVFSSQRMRALCRMFLGLTRSELPAHANLISPQDFHSMTSKATVLPKDQQDAFLISVYCEGMPIGSLIFVGSEKEIVCREDEVPLSRNLFEMQCDLRRLRGKVPVEQYRYNITDREGEKMHDNLIKEHLRFSREQVQRVLDAQEKEDFYAGIATMLPDMPISVLRYAFYAVRQCGHVALGEFLHRAFGIAEHQRYLEKIHYELRRAVKARRRLRRANQAEAMEEDPHFTVAERLEVERLKADLRSIGLEMSHPPHMRYWKIPDRLPSTEIEHTGFKAVRPRTVTIGQVKPGNEEEDSGDTIYSFEVDTFEEPVVNAENEPNNDGSSVDPVVGQDSNSDAQTTKKLQHGHETANPPRPRVTSTCAAKLELLGLRLRKLSESELEDKNFGVAPSDEDASNLEQEVFEVDSQELNDSLIVNYDPLESGRSRTDARDLELQLILEAMELELNIIVPMFSDDPEVSSTGYSENPYRDNDGQHQADSAADFTVAITPWEMREMRDNYLKHSQRRWIRHLAMIGWPAEKIKEVMEKRHVPFDYHYKKKAPAKEYQWWEKTGAERKEGPPDLGYELSDFAAGLEDPRAQSKKEHPLPQPKKKRVSAYALLPSFTRPFDRRSVRNDQGFCPEYCETLIEEEECGPIQTRVGTHALWRSPLHNSLNPEFHRLDARRRYCIKKGNKWITPPGTLRKILNDYCQPRNPGTYLRDKRDATDKHYLGTGETIFNETTDVAWLNRRGEIENKSLCALQITHVLMWAPTAVSAGTPPSWAIRMSDGDCHGTSPLEYFAEFVSTISASSRMWSYSEETDEMSLDTASGSRRGGTFVATAGSANRDKKTRKLTEWPCRFGSNMLLMLLIGGGRRFTLEEGEKRGLSEDDYNFIRSQQEDAYRVRDKRPNAKPWQTQLAEDYVAPTTVGTYRLERDSNGKPLHWTLIAWEGLGFYYRLIGYTPGNRSGQQVAFTYGRHLRLSVLHCLYAMTYYFARHNDDIRSAYVNHCNENGLKIRKLSFHQFRFPSALLPEKWATYLKIMPQMFGANWATDLQNMLNLTECENSLMRPFYESSYGAVVDEFLGGEENVSESSNPDTGASSDDTDGIESEEEVLGANSHLKDQELIYRVDAEGRLVLLQHDDDLPDQNGKIGWDYGHEMAIQTTTHRSAGSEKFYSTLETSHLETL</sequence>
<reference evidence="2" key="1">
    <citation type="journal article" date="2010" name="Science">
        <title>Plasticity of animal genome architecture unmasked by rapid evolution of a pelagic tunicate.</title>
        <authorList>
            <person name="Denoeud F."/>
            <person name="Henriet S."/>
            <person name="Mungpakdee S."/>
            <person name="Aury J.M."/>
            <person name="Da Silva C."/>
            <person name="Brinkmann H."/>
            <person name="Mikhaleva J."/>
            <person name="Olsen L.C."/>
            <person name="Jubin C."/>
            <person name="Canestro C."/>
            <person name="Bouquet J.M."/>
            <person name="Danks G."/>
            <person name="Poulain J."/>
            <person name="Campsteijn C."/>
            <person name="Adamski M."/>
            <person name="Cross I."/>
            <person name="Yadetie F."/>
            <person name="Muffato M."/>
            <person name="Louis A."/>
            <person name="Butcher S."/>
            <person name="Tsagkogeorga G."/>
            <person name="Konrad A."/>
            <person name="Singh S."/>
            <person name="Jensen M.F."/>
            <person name="Cong E.H."/>
            <person name="Eikeseth-Otteraa H."/>
            <person name="Noel B."/>
            <person name="Anthouard V."/>
            <person name="Porcel B.M."/>
            <person name="Kachouri-Lafond R."/>
            <person name="Nishino A."/>
            <person name="Ugolini M."/>
            <person name="Chourrout P."/>
            <person name="Nishida H."/>
            <person name="Aasland R."/>
            <person name="Huzurbazar S."/>
            <person name="Westhof E."/>
            <person name="Delsuc F."/>
            <person name="Lehrach H."/>
            <person name="Reinhardt R."/>
            <person name="Weissenbach J."/>
            <person name="Roy S.W."/>
            <person name="Artiguenave F."/>
            <person name="Postlethwait J.H."/>
            <person name="Manak J.R."/>
            <person name="Thompson E.M."/>
            <person name="Jaillon O."/>
            <person name="Du Pasquier L."/>
            <person name="Boudinot P."/>
            <person name="Liberles D.A."/>
            <person name="Volff J.N."/>
            <person name="Philippe H."/>
            <person name="Lenhard B."/>
            <person name="Roest Crollius H."/>
            <person name="Wincker P."/>
            <person name="Chourrout D."/>
        </authorList>
    </citation>
    <scope>NUCLEOTIDE SEQUENCE [LARGE SCALE GENOMIC DNA]</scope>
</reference>
<organism evidence="2">
    <name type="scientific">Oikopleura dioica</name>
    <name type="common">Tunicate</name>
    <dbReference type="NCBI Taxonomy" id="34765"/>
    <lineage>
        <taxon>Eukaryota</taxon>
        <taxon>Metazoa</taxon>
        <taxon>Chordata</taxon>
        <taxon>Tunicata</taxon>
        <taxon>Appendicularia</taxon>
        <taxon>Copelata</taxon>
        <taxon>Oikopleuridae</taxon>
        <taxon>Oikopleura</taxon>
    </lineage>
</organism>
<evidence type="ECO:0000256" key="1">
    <source>
        <dbReference type="SAM" id="MobiDB-lite"/>
    </source>
</evidence>
<evidence type="ECO:0000313" key="2">
    <source>
        <dbReference type="EMBL" id="CBY20878.1"/>
    </source>
</evidence>
<name>E4WQD7_OIKDI</name>
<evidence type="ECO:0000313" key="3">
    <source>
        <dbReference type="Proteomes" id="UP000001307"/>
    </source>
</evidence>
<dbReference type="EMBL" id="FN653015">
    <property type="protein sequence ID" value="CBY20878.1"/>
    <property type="molecule type" value="Genomic_DNA"/>
</dbReference>
<feature type="region of interest" description="Disordered" evidence="1">
    <location>
        <begin position="79"/>
        <end position="114"/>
    </location>
</feature>
<protein>
    <submittedName>
        <fullName evidence="2">Uncharacterized protein</fullName>
    </submittedName>
</protein>
<feature type="compositionally biased region" description="Polar residues" evidence="1">
    <location>
        <begin position="1401"/>
        <end position="1412"/>
    </location>
</feature>
<feature type="region of interest" description="Disordered" evidence="1">
    <location>
        <begin position="644"/>
        <end position="688"/>
    </location>
</feature>
<keyword evidence="3" id="KW-1185">Reference proteome</keyword>
<accession>E4WQD7</accession>